<dbReference type="EMBL" id="DS268295">
    <property type="protein sequence ID" value="KMU74350.1"/>
    <property type="molecule type" value="Genomic_DNA"/>
</dbReference>
<dbReference type="Proteomes" id="UP000054559">
    <property type="component" value="Unassembled WGS sequence"/>
</dbReference>
<dbReference type="GO" id="GO:0005524">
    <property type="term" value="F:ATP binding"/>
    <property type="evidence" value="ECO:0007669"/>
    <property type="project" value="InterPro"/>
</dbReference>
<proteinExistence type="predicted"/>
<feature type="non-terminal residue" evidence="1">
    <location>
        <position position="109"/>
    </location>
</feature>
<reference evidence="2" key="1">
    <citation type="journal article" date="2010" name="Genome Res.">
        <title>Population genomic sequencing of Coccidioides fungi reveals recent hybridization and transposon control.</title>
        <authorList>
            <person name="Neafsey D.E."/>
            <person name="Barker B.M."/>
            <person name="Sharpton T.J."/>
            <person name="Stajich J.E."/>
            <person name="Park D.J."/>
            <person name="Whiston E."/>
            <person name="Hung C.-Y."/>
            <person name="McMahan C."/>
            <person name="White J."/>
            <person name="Sykes S."/>
            <person name="Heiman D."/>
            <person name="Young S."/>
            <person name="Zeng Q."/>
            <person name="Abouelleil A."/>
            <person name="Aftuck L."/>
            <person name="Bessette D."/>
            <person name="Brown A."/>
            <person name="FitzGerald M."/>
            <person name="Lui A."/>
            <person name="Macdonald J.P."/>
            <person name="Priest M."/>
            <person name="Orbach M.J."/>
            <person name="Galgiani J.N."/>
            <person name="Kirkland T.N."/>
            <person name="Cole G.T."/>
            <person name="Birren B.W."/>
            <person name="Henn M.R."/>
            <person name="Taylor J.W."/>
            <person name="Rounsley S.D."/>
        </authorList>
    </citation>
    <scope>NUCLEOTIDE SEQUENCE [LARGE SCALE GENOMIC DNA]</scope>
    <source>
        <strain evidence="2">RMSCC 3703</strain>
    </source>
</reference>
<gene>
    <name evidence="1" type="ORF">CISG_10340</name>
</gene>
<dbReference type="AlphaFoldDB" id="A0A0J8QQA0"/>
<accession>A0A0J8QQA0</accession>
<evidence type="ECO:0000313" key="2">
    <source>
        <dbReference type="Proteomes" id="UP000054559"/>
    </source>
</evidence>
<dbReference type="GO" id="GO:0004812">
    <property type="term" value="F:aminoacyl-tRNA ligase activity"/>
    <property type="evidence" value="ECO:0007669"/>
    <property type="project" value="UniProtKB-KW"/>
</dbReference>
<protein>
    <submittedName>
        <fullName evidence="1">Valyl-tRNA synthetase</fullName>
    </submittedName>
</protein>
<dbReference type="SUPFAM" id="SSF47323">
    <property type="entry name" value="Anticodon-binding domain of a subclass of class I aminoacyl-tRNA synthetases"/>
    <property type="match status" value="1"/>
</dbReference>
<dbReference type="InterPro" id="IPR009080">
    <property type="entry name" value="tRNAsynth_Ia_anticodon-bd"/>
</dbReference>
<sequence>MKAAYPEYNSSFDDPNAEAAYDLVLATSKAIRSILSEYEIKTKGDIKIQTYNASSHKTIRDEVSSIKSLSGKYIGEISVLGPDNTIPPPGCVVSTVGANAAVYLEVSDE</sequence>
<name>A0A0J8QQA0_COCIT</name>
<dbReference type="STRING" id="454286.A0A0J8QQA0"/>
<dbReference type="GO" id="GO:0006418">
    <property type="term" value="P:tRNA aminoacylation for protein translation"/>
    <property type="evidence" value="ECO:0007669"/>
    <property type="project" value="InterPro"/>
</dbReference>
<keyword evidence="1" id="KW-0436">Ligase</keyword>
<keyword evidence="1" id="KW-0030">Aminoacyl-tRNA synthetase</keyword>
<organism evidence="1 2">
    <name type="scientific">Coccidioides immitis RMSCC 3703</name>
    <dbReference type="NCBI Taxonomy" id="454286"/>
    <lineage>
        <taxon>Eukaryota</taxon>
        <taxon>Fungi</taxon>
        <taxon>Dikarya</taxon>
        <taxon>Ascomycota</taxon>
        <taxon>Pezizomycotina</taxon>
        <taxon>Eurotiomycetes</taxon>
        <taxon>Eurotiomycetidae</taxon>
        <taxon>Onygenales</taxon>
        <taxon>Onygenaceae</taxon>
        <taxon>Coccidioides</taxon>
    </lineage>
</organism>
<evidence type="ECO:0000313" key="1">
    <source>
        <dbReference type="EMBL" id="KMU74350.1"/>
    </source>
</evidence>